<dbReference type="Proteomes" id="UP001322664">
    <property type="component" value="Chromosome"/>
</dbReference>
<keyword evidence="3" id="KW-1185">Reference proteome</keyword>
<feature type="chain" id="PRO_5046409409" evidence="1">
    <location>
        <begin position="23"/>
        <end position="312"/>
    </location>
</feature>
<dbReference type="RefSeq" id="WP_319836233.1">
    <property type="nucleotide sequence ID" value="NZ_CP137624.1"/>
</dbReference>
<proteinExistence type="predicted"/>
<sequence length="312" mass="35586">MTKKRKKLTLAMMSILLLSACGITDETSGAEQPQTTTTFEEYGEYISYSSTVPEAYYQTVFAFEELESGVNTVPHKKVRAMYEEMKATFDYLLVNDYPLVYRGDYQGDTAFVDGYDQYQAGKVPNPMNVEARDWEGNPFLATPLKTLLLGDGVFQRFDQQIEEGRNLKITDYTLVTPDQPIPVVLGYAYKGIYEIGDTFSLELISEVMNFQVVGFYKQGTSFAMDTQQVAFDYTIVMPHFLFEYEPVGEAALFQHAFHLAELTSGYIQIDKPFEAINDETYQQTVDMLEKMAERHNLSGLYKVATWPVGFVW</sequence>
<evidence type="ECO:0000313" key="2">
    <source>
        <dbReference type="EMBL" id="WPK11153.1"/>
    </source>
</evidence>
<name>A0ABZ0RW18_9BACI</name>
<feature type="signal peptide" evidence="1">
    <location>
        <begin position="1"/>
        <end position="22"/>
    </location>
</feature>
<dbReference type="EMBL" id="CP137624">
    <property type="protein sequence ID" value="WPK11153.1"/>
    <property type="molecule type" value="Genomic_DNA"/>
</dbReference>
<protein>
    <submittedName>
        <fullName evidence="2">Uncharacterized protein</fullName>
    </submittedName>
</protein>
<reference evidence="2 3" key="1">
    <citation type="submission" date="2023-09" db="EMBL/GenBank/DDBJ databases">
        <authorList>
            <person name="Page C.A."/>
            <person name="Perez-Diaz I.M."/>
        </authorList>
    </citation>
    <scope>NUCLEOTIDE SEQUENCE [LARGE SCALE GENOMIC DNA]</scope>
    <source>
        <strain evidence="2 3">Ll15</strain>
    </source>
</reference>
<dbReference type="PROSITE" id="PS51257">
    <property type="entry name" value="PROKAR_LIPOPROTEIN"/>
    <property type="match status" value="1"/>
</dbReference>
<gene>
    <name evidence="2" type="ORF">R6U77_14840</name>
</gene>
<evidence type="ECO:0000313" key="3">
    <source>
        <dbReference type="Proteomes" id="UP001322664"/>
    </source>
</evidence>
<evidence type="ECO:0000256" key="1">
    <source>
        <dbReference type="SAM" id="SignalP"/>
    </source>
</evidence>
<accession>A0ABZ0RW18</accession>
<keyword evidence="1" id="KW-0732">Signal</keyword>
<organism evidence="2 3">
    <name type="scientific">Lysinibacillus louembei</name>
    <dbReference type="NCBI Taxonomy" id="1470088"/>
    <lineage>
        <taxon>Bacteria</taxon>
        <taxon>Bacillati</taxon>
        <taxon>Bacillota</taxon>
        <taxon>Bacilli</taxon>
        <taxon>Bacillales</taxon>
        <taxon>Bacillaceae</taxon>
        <taxon>Lysinibacillus</taxon>
    </lineage>
</organism>